<dbReference type="Pfam" id="PF00106">
    <property type="entry name" value="adh_short"/>
    <property type="match status" value="1"/>
</dbReference>
<protein>
    <submittedName>
        <fullName evidence="5">SDR family NAD(P)-dependent oxidoreductase</fullName>
    </submittedName>
</protein>
<evidence type="ECO:0000256" key="2">
    <source>
        <dbReference type="ARBA" id="ARBA00022857"/>
    </source>
</evidence>
<sequence length="247" mass="25874">MPANKTLALVTGGARGIGLEVVNGLADLGMHVLLGARNPDSTDETLRSLRARGAEVVPVRLDVDDAASIATAAEWVDHEYGRLDVLVNNAGIAGDQSAQVAGHVDLDVVRAVFTTNVFGVIAVTEAMIPLLRRSARGRIVNVSSSVGSLTRMSDPGHYFADMPGLLAYPTSKTALNQVTLQYAKALRGDGILVNAADPGPCRTDFTRGIPGVERTAADGARVICELATLGDSAESGSYRRDTGPVPW</sequence>
<dbReference type="InterPro" id="IPR020904">
    <property type="entry name" value="Sc_DH/Rdtase_CS"/>
</dbReference>
<dbReference type="PRINTS" id="PR00080">
    <property type="entry name" value="SDRFAMILY"/>
</dbReference>
<name>A0ABS3X6X3_9ACTN</name>
<organism evidence="5 6">
    <name type="scientific">Streptomyces oryzae</name>
    <dbReference type="NCBI Taxonomy" id="1434886"/>
    <lineage>
        <taxon>Bacteria</taxon>
        <taxon>Bacillati</taxon>
        <taxon>Actinomycetota</taxon>
        <taxon>Actinomycetes</taxon>
        <taxon>Kitasatosporales</taxon>
        <taxon>Streptomycetaceae</taxon>
        <taxon>Streptomyces</taxon>
    </lineage>
</organism>
<accession>A0ABS3X6X3</accession>
<dbReference type="InterPro" id="IPR036291">
    <property type="entry name" value="NAD(P)-bd_dom_sf"/>
</dbReference>
<evidence type="ECO:0000256" key="4">
    <source>
        <dbReference type="RuleBase" id="RU000363"/>
    </source>
</evidence>
<dbReference type="EMBL" id="JADKMA010000016">
    <property type="protein sequence ID" value="MBO8191129.1"/>
    <property type="molecule type" value="Genomic_DNA"/>
</dbReference>
<comment type="caution">
    <text evidence="5">The sequence shown here is derived from an EMBL/GenBank/DDBJ whole genome shotgun (WGS) entry which is preliminary data.</text>
</comment>
<evidence type="ECO:0000256" key="1">
    <source>
        <dbReference type="ARBA" id="ARBA00006484"/>
    </source>
</evidence>
<dbReference type="SUPFAM" id="SSF51735">
    <property type="entry name" value="NAD(P)-binding Rossmann-fold domains"/>
    <property type="match status" value="1"/>
</dbReference>
<evidence type="ECO:0000313" key="5">
    <source>
        <dbReference type="EMBL" id="MBO8191129.1"/>
    </source>
</evidence>
<dbReference type="InterPro" id="IPR002347">
    <property type="entry name" value="SDR_fam"/>
</dbReference>
<dbReference type="Proteomes" id="UP001519064">
    <property type="component" value="Unassembled WGS sequence"/>
</dbReference>
<evidence type="ECO:0000313" key="6">
    <source>
        <dbReference type="Proteomes" id="UP001519064"/>
    </source>
</evidence>
<proteinExistence type="inferred from homology"/>
<keyword evidence="6" id="KW-1185">Reference proteome</keyword>
<dbReference type="RefSeq" id="WP_209238226.1">
    <property type="nucleotide sequence ID" value="NZ_JADKMA010000016.1"/>
</dbReference>
<dbReference type="PROSITE" id="PS00061">
    <property type="entry name" value="ADH_SHORT"/>
    <property type="match status" value="1"/>
</dbReference>
<gene>
    <name evidence="5" type="ORF">ITI46_05395</name>
</gene>
<keyword evidence="3" id="KW-0560">Oxidoreductase</keyword>
<keyword evidence="2" id="KW-0521">NADP</keyword>
<dbReference type="Gene3D" id="3.40.50.720">
    <property type="entry name" value="NAD(P)-binding Rossmann-like Domain"/>
    <property type="match status" value="1"/>
</dbReference>
<dbReference type="PANTHER" id="PTHR43490:SF99">
    <property type="entry name" value="SHORT-CHAIN DEHYDROGENASE_REDUCTASE"/>
    <property type="match status" value="1"/>
</dbReference>
<dbReference type="PRINTS" id="PR00081">
    <property type="entry name" value="GDHRDH"/>
</dbReference>
<reference evidence="5 6" key="1">
    <citation type="submission" date="2020-11" db="EMBL/GenBank/DDBJ databases">
        <title>Streptomyces spirodelae sp. nov., isolated from duckweed.</title>
        <authorList>
            <person name="Saimee Y."/>
            <person name="Duangmal K."/>
        </authorList>
    </citation>
    <scope>NUCLEOTIDE SEQUENCE [LARGE SCALE GENOMIC DNA]</scope>
    <source>
        <strain evidence="5 6">S16-07</strain>
    </source>
</reference>
<dbReference type="PANTHER" id="PTHR43490">
    <property type="entry name" value="(+)-NEOMENTHOL DEHYDROGENASE"/>
    <property type="match status" value="1"/>
</dbReference>
<comment type="similarity">
    <text evidence="1 4">Belongs to the short-chain dehydrogenases/reductases (SDR) family.</text>
</comment>
<evidence type="ECO:0000256" key="3">
    <source>
        <dbReference type="ARBA" id="ARBA00023002"/>
    </source>
</evidence>